<dbReference type="OrthoDB" id="9781845at2"/>
<dbReference type="Proteomes" id="UP000218765">
    <property type="component" value="Chromosome"/>
</dbReference>
<dbReference type="Pfam" id="PF00015">
    <property type="entry name" value="MCPsignal"/>
    <property type="match status" value="1"/>
</dbReference>
<dbReference type="InterPro" id="IPR004089">
    <property type="entry name" value="MCPsignal_dom"/>
</dbReference>
<sequence>MVKTWIEKLKGAAVWLPAGVLMVAGVLDALALGGSGGWYLAIGALAALPPLLVLRAGRRRDQAWGQALAALAGGEAARLSPAMQRDAAMVEAFNRVDARIAEREAALEHVAASLQGAMGQLQGLITTVSSCGNDSGQHEASVAVDELVQAVDEIARNAASAAESTHQALNESETGKVTMTNALGSMSSLTDQIGKAGEAVERLSQESVNIGAVLDVIRGIAEQTNLLALNAAIEAARAGEQGRGFAVVADEVRHLASRTQSSTQEIQDMIEALQGRANEAVKVMGEGTSQAGVVEEMLENATMSLAEIGGYVQTIDGMNTTIASAAEQQSVAVQSIREVVRNNQNQADNAQLVESELQAVIGQIEQIQTAL</sequence>
<keyword evidence="2 3" id="KW-0807">Transducer</keyword>
<dbReference type="PANTHER" id="PTHR32089:SF74">
    <property type="entry name" value="METHYL-ACCEPTING CHEMOTAXIS PROTEIN AER"/>
    <property type="match status" value="1"/>
</dbReference>
<evidence type="ECO:0000313" key="6">
    <source>
        <dbReference type="EMBL" id="BAZ93558.1"/>
    </source>
</evidence>
<evidence type="ECO:0000256" key="2">
    <source>
        <dbReference type="ARBA" id="ARBA00023224"/>
    </source>
</evidence>
<dbReference type="AlphaFoldDB" id="A0A1Z4VQF9"/>
<dbReference type="SMART" id="SM00283">
    <property type="entry name" value="MA"/>
    <property type="match status" value="1"/>
</dbReference>
<evidence type="ECO:0000256" key="4">
    <source>
        <dbReference type="SAM" id="Phobius"/>
    </source>
</evidence>
<feature type="transmembrane region" description="Helical" evidence="4">
    <location>
        <begin position="12"/>
        <end position="31"/>
    </location>
</feature>
<dbReference type="SUPFAM" id="SSF58104">
    <property type="entry name" value="Methyl-accepting chemotaxis protein (MCP) signaling domain"/>
    <property type="match status" value="1"/>
</dbReference>
<dbReference type="PROSITE" id="PS50111">
    <property type="entry name" value="CHEMOTAXIS_TRANSDUC_2"/>
    <property type="match status" value="1"/>
</dbReference>
<keyword evidence="7" id="KW-1185">Reference proteome</keyword>
<feature type="domain" description="Methyl-accepting transducer" evidence="5">
    <location>
        <begin position="138"/>
        <end position="344"/>
    </location>
</feature>
<dbReference type="Gene3D" id="1.10.287.950">
    <property type="entry name" value="Methyl-accepting chemotaxis protein"/>
    <property type="match status" value="1"/>
</dbReference>
<dbReference type="PANTHER" id="PTHR32089">
    <property type="entry name" value="METHYL-ACCEPTING CHEMOTAXIS PROTEIN MCPB"/>
    <property type="match status" value="1"/>
</dbReference>
<reference evidence="6 7" key="1">
    <citation type="submission" date="2017-05" db="EMBL/GenBank/DDBJ databases">
        <title>Thiocyanate degradation by Thiohalobacter thiocyanaticus FOKN1.</title>
        <authorList>
            <person name="Oshiki M."/>
            <person name="Fukushima T."/>
            <person name="Kawano S."/>
            <person name="Nakagawa J."/>
        </authorList>
    </citation>
    <scope>NUCLEOTIDE SEQUENCE [LARGE SCALE GENOMIC DNA]</scope>
    <source>
        <strain evidence="6 7">FOKN1</strain>
    </source>
</reference>
<dbReference type="KEGG" id="ttc:FOKN1_1159"/>
<gene>
    <name evidence="6" type="ORF">FOKN1_1159</name>
</gene>
<keyword evidence="4" id="KW-0812">Transmembrane</keyword>
<keyword evidence="4" id="KW-1133">Transmembrane helix</keyword>
<keyword evidence="4" id="KW-0472">Membrane</keyword>
<comment type="subcellular location">
    <subcellularLocation>
        <location evidence="1">Membrane</location>
    </subcellularLocation>
</comment>
<dbReference type="CDD" id="cd11386">
    <property type="entry name" value="MCP_signal"/>
    <property type="match status" value="1"/>
</dbReference>
<feature type="transmembrane region" description="Helical" evidence="4">
    <location>
        <begin position="37"/>
        <end position="54"/>
    </location>
</feature>
<name>A0A1Z4VQF9_9GAMM</name>
<proteinExistence type="predicted"/>
<dbReference type="EMBL" id="AP018052">
    <property type="protein sequence ID" value="BAZ93558.1"/>
    <property type="molecule type" value="Genomic_DNA"/>
</dbReference>
<dbReference type="GO" id="GO:0006935">
    <property type="term" value="P:chemotaxis"/>
    <property type="evidence" value="ECO:0007669"/>
    <property type="project" value="UniProtKB-ARBA"/>
</dbReference>
<organism evidence="6 7">
    <name type="scientific">Thiohalobacter thiocyanaticus</name>
    <dbReference type="NCBI Taxonomy" id="585455"/>
    <lineage>
        <taxon>Bacteria</taxon>
        <taxon>Pseudomonadati</taxon>
        <taxon>Pseudomonadota</taxon>
        <taxon>Gammaproteobacteria</taxon>
        <taxon>Thiohalobacterales</taxon>
        <taxon>Thiohalobacteraceae</taxon>
        <taxon>Thiohalobacter</taxon>
    </lineage>
</organism>
<evidence type="ECO:0000256" key="3">
    <source>
        <dbReference type="PROSITE-ProRule" id="PRU00284"/>
    </source>
</evidence>
<evidence type="ECO:0000256" key="1">
    <source>
        <dbReference type="ARBA" id="ARBA00004370"/>
    </source>
</evidence>
<accession>A0A1Z4VQF9</accession>
<evidence type="ECO:0000313" key="7">
    <source>
        <dbReference type="Proteomes" id="UP000218765"/>
    </source>
</evidence>
<evidence type="ECO:0000259" key="5">
    <source>
        <dbReference type="PROSITE" id="PS50111"/>
    </source>
</evidence>
<dbReference type="GO" id="GO:0007165">
    <property type="term" value="P:signal transduction"/>
    <property type="evidence" value="ECO:0007669"/>
    <property type="project" value="UniProtKB-KW"/>
</dbReference>
<dbReference type="GO" id="GO:0016020">
    <property type="term" value="C:membrane"/>
    <property type="evidence" value="ECO:0007669"/>
    <property type="project" value="UniProtKB-SubCell"/>
</dbReference>
<protein>
    <submittedName>
        <fullName evidence="6">Methyl-accepting chemotaxis protein</fullName>
    </submittedName>
</protein>